<dbReference type="EMBL" id="GIKN01002418">
    <property type="protein sequence ID" value="NIE44691.1"/>
    <property type="molecule type" value="Transcribed_RNA"/>
</dbReference>
<proteinExistence type="predicted"/>
<organism evidence="2">
    <name type="scientific">Rhipicephalus microplus</name>
    <name type="common">Cattle tick</name>
    <name type="synonym">Boophilus microplus</name>
    <dbReference type="NCBI Taxonomy" id="6941"/>
    <lineage>
        <taxon>Eukaryota</taxon>
        <taxon>Metazoa</taxon>
        <taxon>Ecdysozoa</taxon>
        <taxon>Arthropoda</taxon>
        <taxon>Chelicerata</taxon>
        <taxon>Arachnida</taxon>
        <taxon>Acari</taxon>
        <taxon>Parasitiformes</taxon>
        <taxon>Ixodida</taxon>
        <taxon>Ixodoidea</taxon>
        <taxon>Ixodidae</taxon>
        <taxon>Rhipicephalinae</taxon>
        <taxon>Rhipicephalus</taxon>
        <taxon>Boophilus</taxon>
    </lineage>
</organism>
<protein>
    <submittedName>
        <fullName evidence="2">Uncharacterized protein</fullName>
    </submittedName>
</protein>
<name>A0A6G5A108_RHIMP</name>
<evidence type="ECO:0000256" key="1">
    <source>
        <dbReference type="SAM" id="MobiDB-lite"/>
    </source>
</evidence>
<sequence>MAFTFQNVVFFVFTLFTGRGLRLSKPRELWLQKPYVCDFLLFFFLLSSVSSAGNDIFPQVSSAEIITPPGSGNPRQLIKKWETQQSN</sequence>
<accession>A0A6G5A108</accession>
<evidence type="ECO:0000313" key="2">
    <source>
        <dbReference type="EMBL" id="NIE44691.1"/>
    </source>
</evidence>
<feature type="region of interest" description="Disordered" evidence="1">
    <location>
        <begin position="67"/>
        <end position="87"/>
    </location>
</feature>
<reference evidence="2" key="1">
    <citation type="submission" date="2020-03" db="EMBL/GenBank/DDBJ databases">
        <title>A transcriptome and proteome of the tick Rhipicephalus microplus shaped by the genetic composition of its hosts and developmental stage.</title>
        <authorList>
            <person name="Garcia G.R."/>
            <person name="Ribeiro J.M.C."/>
            <person name="Maruyama S.R."/>
            <person name="Gardinasse L.G."/>
            <person name="Nelson K."/>
            <person name="Ferreira B.R."/>
            <person name="Andrade T.G."/>
            <person name="Santos I.K.F.M."/>
        </authorList>
    </citation>
    <scope>NUCLEOTIDE SEQUENCE</scope>
    <source>
        <strain evidence="2">NSGR</strain>
        <tissue evidence="2">Salivary glands</tissue>
    </source>
</reference>
<dbReference type="AlphaFoldDB" id="A0A6G5A108"/>